<dbReference type="InterPro" id="IPR051680">
    <property type="entry name" value="ATP-dep_Glu-Cys_Ligase-2"/>
</dbReference>
<organism evidence="2">
    <name type="scientific">freshwater metagenome</name>
    <dbReference type="NCBI Taxonomy" id="449393"/>
    <lineage>
        <taxon>unclassified sequences</taxon>
        <taxon>metagenomes</taxon>
        <taxon>ecological metagenomes</taxon>
    </lineage>
</organism>
<name>A0A6J6NMH1_9ZZZZ</name>
<accession>A0A6J6NMH1</accession>
<feature type="domain" description="DUF403" evidence="1">
    <location>
        <begin position="1"/>
        <end position="291"/>
    </location>
</feature>
<evidence type="ECO:0000313" key="2">
    <source>
        <dbReference type="EMBL" id="CAB4686018.1"/>
    </source>
</evidence>
<dbReference type="InterPro" id="IPR007296">
    <property type="entry name" value="DUF403"/>
</dbReference>
<dbReference type="EMBL" id="CAEZXM010000069">
    <property type="protein sequence ID" value="CAB4686018.1"/>
    <property type="molecule type" value="Genomic_DNA"/>
</dbReference>
<gene>
    <name evidence="2" type="ORF">UFOPK2366_00491</name>
</gene>
<dbReference type="PANTHER" id="PTHR34595">
    <property type="entry name" value="BLR5612 PROTEIN"/>
    <property type="match status" value="1"/>
</dbReference>
<evidence type="ECO:0000259" key="1">
    <source>
        <dbReference type="Pfam" id="PF04168"/>
    </source>
</evidence>
<dbReference type="Pfam" id="PF04168">
    <property type="entry name" value="Alpha-E"/>
    <property type="match status" value="1"/>
</dbReference>
<protein>
    <submittedName>
        <fullName evidence="2">Unannotated protein</fullName>
    </submittedName>
</protein>
<sequence>MLSRLAESYFWMGRYLERAEGTTRLLIEYHQLMVHEHRVDPAPGCDLLTNRLGLANTARTPSELVSVVYGGPDEPSTIHGSLTAARNNARSIRDSVPADFFEALNKSYLRTQNAQPDPRSPGTILRALLESLAAVQGVFDWIAPHDEARSFFNLGASLERLDIVARMLNMHIEREWPHQGPPTMLRAVGGLSTFLRGRVPLTAERVRSFLVTDSVFPRSLLHSATRSEVSIRDIATTTSTRVDSMVQAIGLLRSEIAYSGASVTNVRIESLVNQAIRAVAVTSTDTRDQFFHPAGSIVWSH</sequence>
<dbReference type="AlphaFoldDB" id="A0A6J6NMH1"/>
<reference evidence="2" key="1">
    <citation type="submission" date="2020-05" db="EMBL/GenBank/DDBJ databases">
        <authorList>
            <person name="Chiriac C."/>
            <person name="Salcher M."/>
            <person name="Ghai R."/>
            <person name="Kavagutti S V."/>
        </authorList>
    </citation>
    <scope>NUCLEOTIDE SEQUENCE</scope>
</reference>
<dbReference type="PANTHER" id="PTHR34595:SF7">
    <property type="entry name" value="SLL1039 PROTEIN"/>
    <property type="match status" value="1"/>
</dbReference>
<proteinExistence type="predicted"/>